<evidence type="ECO:0000256" key="1">
    <source>
        <dbReference type="SAM" id="MobiDB-lite"/>
    </source>
</evidence>
<sequence>MDVHQGEETPETERTSTAPEEAVPLNQTHRQSRSREDHHITGLCLQLVDPAPLETLHPLHLQPSSRQKSELRICLMKSSCSTKDPQPHPILRKAAQQLLVCCRIVPQRRPATGQPEESPRCSTVMDNRKAA</sequence>
<reference evidence="2" key="1">
    <citation type="submission" date="2020-07" db="EMBL/GenBank/DDBJ databases">
        <title>Clarias magur genome sequencing, assembly and annotation.</title>
        <authorList>
            <person name="Kushwaha B."/>
            <person name="Kumar R."/>
            <person name="Das P."/>
            <person name="Joshi C.G."/>
            <person name="Kumar D."/>
            <person name="Nagpure N.S."/>
            <person name="Pandey M."/>
            <person name="Agarwal S."/>
            <person name="Srivastava S."/>
            <person name="Singh M."/>
            <person name="Sahoo L."/>
            <person name="Jayasankar P."/>
            <person name="Meher P.K."/>
            <person name="Koringa P.G."/>
            <person name="Iquebal M.A."/>
            <person name="Das S.P."/>
            <person name="Bit A."/>
            <person name="Patnaik S."/>
            <person name="Patel N."/>
            <person name="Shah T.M."/>
            <person name="Hinsu A."/>
            <person name="Jena J.K."/>
        </authorList>
    </citation>
    <scope>NUCLEOTIDE SEQUENCE</scope>
    <source>
        <strain evidence="2">CIFAMagur01</strain>
        <tissue evidence="2">Testis</tissue>
    </source>
</reference>
<proteinExistence type="predicted"/>
<feature type="region of interest" description="Disordered" evidence="1">
    <location>
        <begin position="108"/>
        <end position="131"/>
    </location>
</feature>
<accession>A0A8J4U5T4</accession>
<comment type="caution">
    <text evidence="2">The sequence shown here is derived from an EMBL/GenBank/DDBJ whole genome shotgun (WGS) entry which is preliminary data.</text>
</comment>
<gene>
    <name evidence="2" type="ORF">DAT39_004987</name>
</gene>
<evidence type="ECO:0000313" key="3">
    <source>
        <dbReference type="Proteomes" id="UP000727407"/>
    </source>
</evidence>
<organism evidence="2 3">
    <name type="scientific">Clarias magur</name>
    <name type="common">Asian catfish</name>
    <name type="synonym">Macropteronotus magur</name>
    <dbReference type="NCBI Taxonomy" id="1594786"/>
    <lineage>
        <taxon>Eukaryota</taxon>
        <taxon>Metazoa</taxon>
        <taxon>Chordata</taxon>
        <taxon>Craniata</taxon>
        <taxon>Vertebrata</taxon>
        <taxon>Euteleostomi</taxon>
        <taxon>Actinopterygii</taxon>
        <taxon>Neopterygii</taxon>
        <taxon>Teleostei</taxon>
        <taxon>Ostariophysi</taxon>
        <taxon>Siluriformes</taxon>
        <taxon>Clariidae</taxon>
        <taxon>Clarias</taxon>
    </lineage>
</organism>
<dbReference type="AlphaFoldDB" id="A0A8J4U5T4"/>
<dbReference type="EMBL" id="QNUK01000047">
    <property type="protein sequence ID" value="KAF5905254.1"/>
    <property type="molecule type" value="Genomic_DNA"/>
</dbReference>
<evidence type="ECO:0000313" key="2">
    <source>
        <dbReference type="EMBL" id="KAF5905254.1"/>
    </source>
</evidence>
<dbReference type="Proteomes" id="UP000727407">
    <property type="component" value="Unassembled WGS sequence"/>
</dbReference>
<keyword evidence="3" id="KW-1185">Reference proteome</keyword>
<name>A0A8J4U5T4_CLAMG</name>
<protein>
    <submittedName>
        <fullName evidence="2">Uncharacterized protein</fullName>
    </submittedName>
</protein>
<feature type="compositionally biased region" description="Basic and acidic residues" evidence="1">
    <location>
        <begin position="1"/>
        <end position="14"/>
    </location>
</feature>
<feature type="region of interest" description="Disordered" evidence="1">
    <location>
        <begin position="1"/>
        <end position="38"/>
    </location>
</feature>